<reference evidence="3" key="1">
    <citation type="submission" date="2016-10" db="EMBL/GenBank/DDBJ databases">
        <authorList>
            <person name="Wegmann U."/>
        </authorList>
    </citation>
    <scope>NUCLEOTIDE SEQUENCE [LARGE SCALE GENOMIC DNA]</scope>
</reference>
<evidence type="ECO:0000313" key="2">
    <source>
        <dbReference type="EMBL" id="SFV72633.1"/>
    </source>
</evidence>
<sequence>MSEMQIFRNAEFGAVRVVDVNGDPWFVAKDVARALGYPESSLRQLNNLFGHVPDEWKGRNWIMTPGGEQEMLIISEQGLYFFLARSDKAAALPYQMWVAGDVMPSIRRHGAYLTPARLEEALLNPDTLIRLATNLKAEREKRQALEAQAAADRPKVVFAESIEVAKTSILVGEMAKLIKQATGYEMGQNRFFDWLRAHGYLHKSGSARNMPTQRCIDAGWMEIKEGTRIGSGGECHITRTPKVTGRGQIYFVNLFRKRAAETA</sequence>
<accession>A0A1K1LD35</accession>
<dbReference type="Pfam" id="PF03374">
    <property type="entry name" value="ANT"/>
    <property type="match status" value="1"/>
</dbReference>
<dbReference type="GO" id="GO:0003677">
    <property type="term" value="F:DNA binding"/>
    <property type="evidence" value="ECO:0007669"/>
    <property type="project" value="InterPro"/>
</dbReference>
<dbReference type="InterPro" id="IPR005039">
    <property type="entry name" value="Ant_C"/>
</dbReference>
<organism evidence="2 3">
    <name type="scientific">Desulfovibrio piger</name>
    <dbReference type="NCBI Taxonomy" id="901"/>
    <lineage>
        <taxon>Bacteria</taxon>
        <taxon>Pseudomonadati</taxon>
        <taxon>Thermodesulfobacteriota</taxon>
        <taxon>Desulfovibrionia</taxon>
        <taxon>Desulfovibrionales</taxon>
        <taxon>Desulfovibrionaceae</taxon>
        <taxon>Desulfovibrio</taxon>
    </lineage>
</organism>
<dbReference type="AlphaFoldDB" id="A0A1K1LD35"/>
<proteinExistence type="predicted"/>
<dbReference type="Proteomes" id="UP000186323">
    <property type="component" value="Chromosome I"/>
</dbReference>
<dbReference type="EMBL" id="LT630450">
    <property type="protein sequence ID" value="SFV72633.1"/>
    <property type="molecule type" value="Genomic_DNA"/>
</dbReference>
<dbReference type="InterPro" id="IPR003497">
    <property type="entry name" value="BRO_N_domain"/>
</dbReference>
<dbReference type="KEGG" id="dpg:DESPIGER_0757"/>
<dbReference type="PANTHER" id="PTHR36180:SF2">
    <property type="entry name" value="BRO FAMILY PROTEIN"/>
    <property type="match status" value="1"/>
</dbReference>
<protein>
    <submittedName>
        <fullName evidence="2">Phage antirepressor protein</fullName>
    </submittedName>
</protein>
<gene>
    <name evidence="2" type="ORF">DESPIGER_0757</name>
</gene>
<keyword evidence="3" id="KW-1185">Reference proteome</keyword>
<dbReference type="RefSeq" id="WP_083575280.1">
    <property type="nucleotide sequence ID" value="NZ_LT630450.1"/>
</dbReference>
<evidence type="ECO:0000313" key="3">
    <source>
        <dbReference type="Proteomes" id="UP000186323"/>
    </source>
</evidence>
<dbReference type="Pfam" id="PF02498">
    <property type="entry name" value="Bro-N"/>
    <property type="match status" value="1"/>
</dbReference>
<dbReference type="OrthoDB" id="9808959at2"/>
<dbReference type="PROSITE" id="PS51750">
    <property type="entry name" value="BRO_N"/>
    <property type="match status" value="1"/>
</dbReference>
<evidence type="ECO:0000259" key="1">
    <source>
        <dbReference type="PROSITE" id="PS51750"/>
    </source>
</evidence>
<feature type="domain" description="Bro-N" evidence="1">
    <location>
        <begin position="1"/>
        <end position="110"/>
    </location>
</feature>
<dbReference type="PANTHER" id="PTHR36180">
    <property type="entry name" value="DNA-BINDING PROTEIN-RELATED-RELATED"/>
    <property type="match status" value="1"/>
</dbReference>
<dbReference type="SMART" id="SM01040">
    <property type="entry name" value="Bro-N"/>
    <property type="match status" value="1"/>
</dbReference>
<name>A0A1K1LD35_9BACT</name>